<dbReference type="EMBL" id="LHQM01000023">
    <property type="protein sequence ID" value="KPJ22218.1"/>
    <property type="molecule type" value="Genomic_DNA"/>
</dbReference>
<dbReference type="CDD" id="cd02022">
    <property type="entry name" value="DPCK"/>
    <property type="match status" value="1"/>
</dbReference>
<dbReference type="STRING" id="119224.AKK44_05790"/>
<dbReference type="InterPro" id="IPR001977">
    <property type="entry name" value="Depp_CoAkinase"/>
</dbReference>
<keyword evidence="11" id="KW-1185">Reference proteome</keyword>
<comment type="caution">
    <text evidence="10">The sequence shown here is derived from an EMBL/GenBank/DDBJ whole genome shotgun (WGS) entry which is preliminary data.</text>
</comment>
<dbReference type="Proteomes" id="UP000049578">
    <property type="component" value="Unassembled WGS sequence"/>
</dbReference>
<evidence type="ECO:0000256" key="2">
    <source>
        <dbReference type="ARBA" id="ARBA00022490"/>
    </source>
</evidence>
<sequence length="198" mass="22372">MTKLIGITGGIASGKTTLVNMVRQAGYEVIDADSVVHDLQAKGGKLYEALVDTFGSDILQADGELNRIKLAEMVFSNPENRTISSRIQDQIIREELKQRRDDLLEKENILFMDIPLLIELGYQDWFNDIWLVDVTPETQLKRLMARNHLTLSQANQRIASQLPLSAKRPCASLLIDNNKDLPALEKQVREALHKLSHL</sequence>
<evidence type="ECO:0000256" key="1">
    <source>
        <dbReference type="ARBA" id="ARBA00009018"/>
    </source>
</evidence>
<evidence type="ECO:0000256" key="8">
    <source>
        <dbReference type="HAMAP-Rule" id="MF_00376"/>
    </source>
</evidence>
<keyword evidence="2 8" id="KW-0963">Cytoplasm</keyword>
<dbReference type="PATRIC" id="fig|119224.3.peg.704"/>
<evidence type="ECO:0000313" key="11">
    <source>
        <dbReference type="Proteomes" id="UP000049578"/>
    </source>
</evidence>
<organism evidence="10 11">
    <name type="scientific">Streptococcus phocae</name>
    <dbReference type="NCBI Taxonomy" id="119224"/>
    <lineage>
        <taxon>Bacteria</taxon>
        <taxon>Bacillati</taxon>
        <taxon>Bacillota</taxon>
        <taxon>Bacilli</taxon>
        <taxon>Lactobacillales</taxon>
        <taxon>Streptococcaceae</taxon>
        <taxon>Streptococcus</taxon>
    </lineage>
</organism>
<comment type="subcellular location">
    <subcellularLocation>
        <location evidence="8">Cytoplasm</location>
    </subcellularLocation>
</comment>
<accession>A0A0P6SIZ9</accession>
<keyword evidence="5 8" id="KW-0418">Kinase</keyword>
<dbReference type="RefSeq" id="WP_054278897.1">
    <property type="nucleotide sequence ID" value="NZ_LHQM01000023.1"/>
</dbReference>
<name>A0A0P6SIZ9_9STRE</name>
<evidence type="ECO:0000256" key="3">
    <source>
        <dbReference type="ARBA" id="ARBA00022679"/>
    </source>
</evidence>
<protein>
    <recommendedName>
        <fullName evidence="8 9">Dephospho-CoA kinase</fullName>
        <ecNumber evidence="8 9">2.7.1.24</ecNumber>
    </recommendedName>
    <alternativeName>
        <fullName evidence="8">Dephosphocoenzyme A kinase</fullName>
    </alternativeName>
</protein>
<proteinExistence type="inferred from homology"/>
<comment type="function">
    <text evidence="8">Catalyzes the phosphorylation of the 3'-hydroxyl group of dephosphocoenzyme A to form coenzyme A.</text>
</comment>
<dbReference type="SUPFAM" id="SSF52540">
    <property type="entry name" value="P-loop containing nucleoside triphosphate hydrolases"/>
    <property type="match status" value="1"/>
</dbReference>
<comment type="catalytic activity">
    <reaction evidence="8">
        <text>3'-dephospho-CoA + ATP = ADP + CoA + H(+)</text>
        <dbReference type="Rhea" id="RHEA:18245"/>
        <dbReference type="ChEBI" id="CHEBI:15378"/>
        <dbReference type="ChEBI" id="CHEBI:30616"/>
        <dbReference type="ChEBI" id="CHEBI:57287"/>
        <dbReference type="ChEBI" id="CHEBI:57328"/>
        <dbReference type="ChEBI" id="CHEBI:456216"/>
        <dbReference type="EC" id="2.7.1.24"/>
    </reaction>
</comment>
<evidence type="ECO:0000256" key="9">
    <source>
        <dbReference type="NCBIfam" id="TIGR00152"/>
    </source>
</evidence>
<comment type="pathway">
    <text evidence="8">Cofactor biosynthesis; coenzyme A biosynthesis; CoA from (R)-pantothenate: step 5/5.</text>
</comment>
<dbReference type="PANTHER" id="PTHR10695">
    <property type="entry name" value="DEPHOSPHO-COA KINASE-RELATED"/>
    <property type="match status" value="1"/>
</dbReference>
<dbReference type="GO" id="GO:0015937">
    <property type="term" value="P:coenzyme A biosynthetic process"/>
    <property type="evidence" value="ECO:0007669"/>
    <property type="project" value="UniProtKB-UniRule"/>
</dbReference>
<dbReference type="HAMAP" id="MF_00376">
    <property type="entry name" value="Dephospho_CoA_kinase"/>
    <property type="match status" value="1"/>
</dbReference>
<dbReference type="UniPathway" id="UPA00241">
    <property type="reaction ID" value="UER00356"/>
</dbReference>
<evidence type="ECO:0000256" key="6">
    <source>
        <dbReference type="ARBA" id="ARBA00022840"/>
    </source>
</evidence>
<dbReference type="Pfam" id="PF01121">
    <property type="entry name" value="CoaE"/>
    <property type="match status" value="1"/>
</dbReference>
<gene>
    <name evidence="8" type="primary">coaE</name>
    <name evidence="10" type="ORF">AKK44_05790</name>
</gene>
<evidence type="ECO:0000256" key="4">
    <source>
        <dbReference type="ARBA" id="ARBA00022741"/>
    </source>
</evidence>
<dbReference type="AlphaFoldDB" id="A0A0P6SIZ9"/>
<reference evidence="10 11" key="1">
    <citation type="submission" date="2015-08" db="EMBL/GenBank/DDBJ databases">
        <title>Genome sequence of Streptococcus phocae subsp. phocae ATCC 51973T isolated from liver specimen obtained from seal.</title>
        <authorList>
            <person name="Avendano-Herrera R."/>
        </authorList>
    </citation>
    <scope>NUCLEOTIDE SEQUENCE [LARGE SCALE GENOMIC DNA]</scope>
    <source>
        <strain evidence="10 11">ATCC 51973</strain>
    </source>
</reference>
<dbReference type="EC" id="2.7.1.24" evidence="8 9"/>
<dbReference type="NCBIfam" id="TIGR00152">
    <property type="entry name" value="dephospho-CoA kinase"/>
    <property type="match status" value="1"/>
</dbReference>
<evidence type="ECO:0000313" key="10">
    <source>
        <dbReference type="EMBL" id="KPJ22218.1"/>
    </source>
</evidence>
<keyword evidence="6 8" id="KW-0067">ATP-binding</keyword>
<dbReference type="GO" id="GO:0005524">
    <property type="term" value="F:ATP binding"/>
    <property type="evidence" value="ECO:0007669"/>
    <property type="project" value="UniProtKB-UniRule"/>
</dbReference>
<comment type="similarity">
    <text evidence="1 8">Belongs to the CoaE family.</text>
</comment>
<dbReference type="PROSITE" id="PS51219">
    <property type="entry name" value="DPCK"/>
    <property type="match status" value="1"/>
</dbReference>
<dbReference type="FunFam" id="3.40.50.300:FF:000991">
    <property type="entry name" value="Dephospho-CoA kinase"/>
    <property type="match status" value="1"/>
</dbReference>
<dbReference type="GO" id="GO:0004140">
    <property type="term" value="F:dephospho-CoA kinase activity"/>
    <property type="evidence" value="ECO:0007669"/>
    <property type="project" value="UniProtKB-UniRule"/>
</dbReference>
<keyword evidence="7 8" id="KW-0173">Coenzyme A biosynthesis</keyword>
<dbReference type="Gene3D" id="3.40.50.300">
    <property type="entry name" value="P-loop containing nucleotide triphosphate hydrolases"/>
    <property type="match status" value="1"/>
</dbReference>
<keyword evidence="4 8" id="KW-0547">Nucleotide-binding</keyword>
<dbReference type="PANTHER" id="PTHR10695:SF46">
    <property type="entry name" value="BIFUNCTIONAL COENZYME A SYNTHASE-RELATED"/>
    <property type="match status" value="1"/>
</dbReference>
<feature type="binding site" evidence="8">
    <location>
        <begin position="12"/>
        <end position="17"/>
    </location>
    <ligand>
        <name>ATP</name>
        <dbReference type="ChEBI" id="CHEBI:30616"/>
    </ligand>
</feature>
<evidence type="ECO:0000256" key="5">
    <source>
        <dbReference type="ARBA" id="ARBA00022777"/>
    </source>
</evidence>
<keyword evidence="3 8" id="KW-0808">Transferase</keyword>
<evidence type="ECO:0000256" key="7">
    <source>
        <dbReference type="ARBA" id="ARBA00022993"/>
    </source>
</evidence>
<dbReference type="GO" id="GO:0005737">
    <property type="term" value="C:cytoplasm"/>
    <property type="evidence" value="ECO:0007669"/>
    <property type="project" value="UniProtKB-SubCell"/>
</dbReference>
<dbReference type="InterPro" id="IPR027417">
    <property type="entry name" value="P-loop_NTPase"/>
</dbReference>